<gene>
    <name evidence="2" type="ordered locus">Mcup_0568</name>
</gene>
<dbReference type="STRING" id="1006006.Mcup_0568"/>
<sequence length="124" mass="14723">MPVYKDLQDMVRKAIEAEMREMEEMVETMSKQIREVMENESYLTPLYTEVWKEREVIYVVDVPRLRDETIYVKVNDQTLEFSCVDSNGLKYKLRIRIPSELKGCNVKVSRVRGRVTLKLVKEES</sequence>
<dbReference type="AlphaFoldDB" id="F4G0Q6"/>
<dbReference type="Proteomes" id="UP000007812">
    <property type="component" value="Chromosome"/>
</dbReference>
<dbReference type="KEGG" id="mcn:Mcup_0568"/>
<dbReference type="OrthoDB" id="37046at2157"/>
<name>F4G0Q6_METCR</name>
<evidence type="ECO:0000313" key="2">
    <source>
        <dbReference type="EMBL" id="AEB94675.1"/>
    </source>
</evidence>
<proteinExistence type="predicted"/>
<evidence type="ECO:0000256" key="1">
    <source>
        <dbReference type="SAM" id="Coils"/>
    </source>
</evidence>
<dbReference type="RefSeq" id="WP_013737173.1">
    <property type="nucleotide sequence ID" value="NC_015435.1"/>
</dbReference>
<dbReference type="SUPFAM" id="SSF49764">
    <property type="entry name" value="HSP20-like chaperones"/>
    <property type="match status" value="1"/>
</dbReference>
<protein>
    <recommendedName>
        <fullName evidence="4">ArsA HSP20-like domain-containing protein</fullName>
    </recommendedName>
</protein>
<dbReference type="PATRIC" id="fig|1006006.8.peg.569"/>
<evidence type="ECO:0008006" key="4">
    <source>
        <dbReference type="Google" id="ProtNLM"/>
    </source>
</evidence>
<dbReference type="eggNOG" id="arCOG01840">
    <property type="taxonomic scope" value="Archaea"/>
</dbReference>
<feature type="coiled-coil region" evidence="1">
    <location>
        <begin position="12"/>
        <end position="39"/>
    </location>
</feature>
<accession>F4G0Q6</accession>
<reference evidence="2 3" key="1">
    <citation type="journal article" date="2011" name="J. Bacteriol.">
        <title>Complete genome sequence of Metallosphaera cuprina, a metal sulfide-oxidizing archaeon from a hot spring.</title>
        <authorList>
            <person name="Liu L.J."/>
            <person name="You X.Y."/>
            <person name="Zheng H."/>
            <person name="Wang S."/>
            <person name="Jiang C.Y."/>
            <person name="Liu S.J."/>
        </authorList>
    </citation>
    <scope>NUCLEOTIDE SEQUENCE [LARGE SCALE GENOMIC DNA]</scope>
    <source>
        <strain evidence="2 3">Ar-4</strain>
    </source>
</reference>
<keyword evidence="3" id="KW-1185">Reference proteome</keyword>
<dbReference type="HOGENOM" id="CLU_151087_0_0_2"/>
<dbReference type="GeneID" id="10492761"/>
<dbReference type="InterPro" id="IPR008978">
    <property type="entry name" value="HSP20-like_chaperone"/>
</dbReference>
<dbReference type="EMBL" id="CP002656">
    <property type="protein sequence ID" value="AEB94675.1"/>
    <property type="molecule type" value="Genomic_DNA"/>
</dbReference>
<organism evidence="2 3">
    <name type="scientific">Metallosphaera cuprina (strain Ar-4)</name>
    <dbReference type="NCBI Taxonomy" id="1006006"/>
    <lineage>
        <taxon>Archaea</taxon>
        <taxon>Thermoproteota</taxon>
        <taxon>Thermoprotei</taxon>
        <taxon>Sulfolobales</taxon>
        <taxon>Sulfolobaceae</taxon>
        <taxon>Metallosphaera</taxon>
    </lineage>
</organism>
<keyword evidence="1" id="KW-0175">Coiled coil</keyword>
<evidence type="ECO:0000313" key="3">
    <source>
        <dbReference type="Proteomes" id="UP000007812"/>
    </source>
</evidence>